<dbReference type="EMBL" id="LR593886">
    <property type="protein sequence ID" value="VTR93574.1"/>
    <property type="molecule type" value="Genomic_DNA"/>
</dbReference>
<evidence type="ECO:0000313" key="2">
    <source>
        <dbReference type="Proteomes" id="UP000464178"/>
    </source>
</evidence>
<protein>
    <submittedName>
        <fullName evidence="1">Uncharacterized protein</fullName>
    </submittedName>
</protein>
<reference evidence="1 2" key="1">
    <citation type="submission" date="2019-05" db="EMBL/GenBank/DDBJ databases">
        <authorList>
            <consortium name="Science for Life Laboratories"/>
        </authorList>
    </citation>
    <scope>NUCLEOTIDE SEQUENCE [LARGE SCALE GENOMIC DNA]</scope>
    <source>
        <strain evidence="1">Soil9</strain>
    </source>
</reference>
<organism evidence="1 2">
    <name type="scientific">Gemmata massiliana</name>
    <dbReference type="NCBI Taxonomy" id="1210884"/>
    <lineage>
        <taxon>Bacteria</taxon>
        <taxon>Pseudomonadati</taxon>
        <taxon>Planctomycetota</taxon>
        <taxon>Planctomycetia</taxon>
        <taxon>Gemmatales</taxon>
        <taxon>Gemmataceae</taxon>
        <taxon>Gemmata</taxon>
    </lineage>
</organism>
<evidence type="ECO:0000313" key="1">
    <source>
        <dbReference type="EMBL" id="VTR93574.1"/>
    </source>
</evidence>
<dbReference type="AlphaFoldDB" id="A0A6P2D0I1"/>
<gene>
    <name evidence="1" type="ORF">SOIL9_41400</name>
</gene>
<dbReference type="KEGG" id="gms:SOIL9_41400"/>
<name>A0A6P2D0I1_9BACT</name>
<accession>A0A6P2D0I1</accession>
<dbReference type="Proteomes" id="UP000464178">
    <property type="component" value="Chromosome"/>
</dbReference>
<proteinExistence type="predicted"/>
<sequence length="112" mass="12657">MTTKPKLTDTEREILTTVRNRMTEVAALPDPPAWNHWQIEQLRELREYGPRYAPADWFGGGNPLPEKVRVRYLRAINKLMDAGLLDGTTTEGGRLAWLKLTPAGEQAITSRA</sequence>
<dbReference type="RefSeq" id="WP_162668281.1">
    <property type="nucleotide sequence ID" value="NZ_LR593886.1"/>
</dbReference>
<keyword evidence="2" id="KW-1185">Reference proteome</keyword>